<dbReference type="InterPro" id="IPR000620">
    <property type="entry name" value="EamA_dom"/>
</dbReference>
<dbReference type="Proteomes" id="UP000515369">
    <property type="component" value="Chromosome"/>
</dbReference>
<accession>A0A7G5H5T1</accession>
<dbReference type="KEGG" id="sfol:H3H32_17050"/>
<feature type="domain" description="EamA" evidence="2">
    <location>
        <begin position="1"/>
        <end position="135"/>
    </location>
</feature>
<keyword evidence="1" id="KW-0472">Membrane</keyword>
<feature type="transmembrane region" description="Helical" evidence="1">
    <location>
        <begin position="32"/>
        <end position="52"/>
    </location>
</feature>
<reference evidence="3 4" key="1">
    <citation type="submission" date="2020-07" db="EMBL/GenBank/DDBJ databases">
        <title>Spirosoma foliorum sp. nov., isolated from the leaves on the Nejang mountain Korea, Republic of.</title>
        <authorList>
            <person name="Ho H."/>
            <person name="Lee Y.-J."/>
            <person name="Nurcahyanto D.-A."/>
            <person name="Kim S.-G."/>
        </authorList>
    </citation>
    <scope>NUCLEOTIDE SEQUENCE [LARGE SCALE GENOMIC DNA]</scope>
    <source>
        <strain evidence="3 4">PL0136</strain>
    </source>
</reference>
<feature type="transmembrane region" description="Helical" evidence="1">
    <location>
        <begin position="120"/>
        <end position="138"/>
    </location>
</feature>
<sequence>MWIVFALSAALAAATVVTLSKAGIKHVDSSLAFAIQSVLIVVVSWTVVIAQGNLPDLARIERRVWIYLLIAGVLTCVSSLLSFRALKLGNASQVSPLTNFSLVFSIILAAVFLKEKLSWQVIAGAVMMAAGALTIALAKG</sequence>
<organism evidence="3 4">
    <name type="scientific">Spirosoma foliorum</name>
    <dbReference type="NCBI Taxonomy" id="2710596"/>
    <lineage>
        <taxon>Bacteria</taxon>
        <taxon>Pseudomonadati</taxon>
        <taxon>Bacteroidota</taxon>
        <taxon>Cytophagia</taxon>
        <taxon>Cytophagales</taxon>
        <taxon>Cytophagaceae</taxon>
        <taxon>Spirosoma</taxon>
    </lineage>
</organism>
<dbReference type="EMBL" id="CP059732">
    <property type="protein sequence ID" value="QMW06473.1"/>
    <property type="molecule type" value="Genomic_DNA"/>
</dbReference>
<protein>
    <submittedName>
        <fullName evidence="3">EamA family transporter</fullName>
    </submittedName>
</protein>
<dbReference type="SUPFAM" id="SSF103481">
    <property type="entry name" value="Multidrug resistance efflux transporter EmrE"/>
    <property type="match status" value="1"/>
</dbReference>
<evidence type="ECO:0000256" key="1">
    <source>
        <dbReference type="SAM" id="Phobius"/>
    </source>
</evidence>
<keyword evidence="1" id="KW-1133">Transmembrane helix</keyword>
<dbReference type="GO" id="GO:0016020">
    <property type="term" value="C:membrane"/>
    <property type="evidence" value="ECO:0007669"/>
    <property type="project" value="InterPro"/>
</dbReference>
<evidence type="ECO:0000313" key="4">
    <source>
        <dbReference type="Proteomes" id="UP000515369"/>
    </source>
</evidence>
<feature type="transmembrane region" description="Helical" evidence="1">
    <location>
        <begin position="97"/>
        <end position="113"/>
    </location>
</feature>
<keyword evidence="1" id="KW-0812">Transmembrane</keyword>
<keyword evidence="4" id="KW-1185">Reference proteome</keyword>
<dbReference type="AlphaFoldDB" id="A0A7G5H5T1"/>
<dbReference type="Gene3D" id="1.10.3730.20">
    <property type="match status" value="1"/>
</dbReference>
<dbReference type="InterPro" id="IPR037185">
    <property type="entry name" value="EmrE-like"/>
</dbReference>
<feature type="transmembrane region" description="Helical" evidence="1">
    <location>
        <begin position="64"/>
        <end position="85"/>
    </location>
</feature>
<dbReference type="RefSeq" id="WP_182463861.1">
    <property type="nucleotide sequence ID" value="NZ_CP059732.1"/>
</dbReference>
<name>A0A7G5H5T1_9BACT</name>
<proteinExistence type="predicted"/>
<evidence type="ECO:0000259" key="2">
    <source>
        <dbReference type="Pfam" id="PF00892"/>
    </source>
</evidence>
<gene>
    <name evidence="3" type="ORF">H3H32_17050</name>
</gene>
<evidence type="ECO:0000313" key="3">
    <source>
        <dbReference type="EMBL" id="QMW06473.1"/>
    </source>
</evidence>
<dbReference type="Pfam" id="PF00892">
    <property type="entry name" value="EamA"/>
    <property type="match status" value="1"/>
</dbReference>